<evidence type="ECO:0000256" key="1">
    <source>
        <dbReference type="ARBA" id="ARBA00038494"/>
    </source>
</evidence>
<sequence length="266" mass="30575">MSVSAYIIAYNEAKKIADTINSVLWADEIIVADSASTDETARIALDLGARVVQVPFQGFGHLRNQAIKACTHEWIFSLDTDEQCTPEVRDEIFMILSGTPAHDAYLVPRRNYFMGRWIKHSGWYPNFRQPQLFRKGSMKYVESPVHEGYELLTAKPVGRLEHAIWQIPFRDFEEVVKKANRYSSLGVLKLADRRVSMGTALCHGIWSFLKHYVAKRGFLDGWPGFVIAFGNFEGTFYRYAKRFEQQERWALPKQAPLHRRGDAPSK</sequence>
<evidence type="ECO:0000313" key="4">
    <source>
        <dbReference type="Proteomes" id="UP000198736"/>
    </source>
</evidence>
<dbReference type="AlphaFoldDB" id="A0A0S4LGS0"/>
<dbReference type="Gene3D" id="3.90.550.10">
    <property type="entry name" value="Spore Coat Polysaccharide Biosynthesis Protein SpsA, Chain A"/>
    <property type="match status" value="1"/>
</dbReference>
<feature type="domain" description="Glycosyltransferase 2-like" evidence="2">
    <location>
        <begin position="4"/>
        <end position="125"/>
    </location>
</feature>
<dbReference type="OrthoDB" id="9815923at2"/>
<dbReference type="PANTHER" id="PTHR43630:SF2">
    <property type="entry name" value="GLYCOSYLTRANSFERASE"/>
    <property type="match status" value="1"/>
</dbReference>
<proteinExistence type="inferred from homology"/>
<keyword evidence="4" id="KW-1185">Reference proteome</keyword>
<protein>
    <recommendedName>
        <fullName evidence="2">Glycosyltransferase 2-like domain-containing protein</fullName>
    </recommendedName>
</protein>
<dbReference type="RefSeq" id="WP_090897562.1">
    <property type="nucleotide sequence ID" value="NZ_CZPZ01000013.1"/>
</dbReference>
<dbReference type="PANTHER" id="PTHR43630">
    <property type="entry name" value="POLY-BETA-1,6-N-ACETYL-D-GLUCOSAMINE SYNTHASE"/>
    <property type="match status" value="1"/>
</dbReference>
<dbReference type="STRING" id="1742973.COMA2_200066"/>
<dbReference type="Proteomes" id="UP000198736">
    <property type="component" value="Unassembled WGS sequence"/>
</dbReference>
<dbReference type="Pfam" id="PF00535">
    <property type="entry name" value="Glycos_transf_2"/>
    <property type="match status" value="1"/>
</dbReference>
<name>A0A0S4LGS0_9BACT</name>
<organism evidence="3 4">
    <name type="scientific">Candidatus Nitrospira nitrificans</name>
    <dbReference type="NCBI Taxonomy" id="1742973"/>
    <lineage>
        <taxon>Bacteria</taxon>
        <taxon>Pseudomonadati</taxon>
        <taxon>Nitrospirota</taxon>
        <taxon>Nitrospiria</taxon>
        <taxon>Nitrospirales</taxon>
        <taxon>Nitrospiraceae</taxon>
        <taxon>Nitrospira</taxon>
    </lineage>
</organism>
<evidence type="ECO:0000313" key="3">
    <source>
        <dbReference type="EMBL" id="CUS36110.1"/>
    </source>
</evidence>
<evidence type="ECO:0000259" key="2">
    <source>
        <dbReference type="Pfam" id="PF00535"/>
    </source>
</evidence>
<dbReference type="EMBL" id="CZPZ01000013">
    <property type="protein sequence ID" value="CUS36110.1"/>
    <property type="molecule type" value="Genomic_DNA"/>
</dbReference>
<comment type="similarity">
    <text evidence="1">Belongs to the glycosyltransferase 2 family. WaaE/KdtX subfamily.</text>
</comment>
<dbReference type="SUPFAM" id="SSF53448">
    <property type="entry name" value="Nucleotide-diphospho-sugar transferases"/>
    <property type="match status" value="1"/>
</dbReference>
<dbReference type="InterPro" id="IPR001173">
    <property type="entry name" value="Glyco_trans_2-like"/>
</dbReference>
<reference evidence="4" key="1">
    <citation type="submission" date="2015-10" db="EMBL/GenBank/DDBJ databases">
        <authorList>
            <person name="Luecker S."/>
            <person name="Luecker S."/>
        </authorList>
    </citation>
    <scope>NUCLEOTIDE SEQUENCE [LARGE SCALE GENOMIC DNA]</scope>
</reference>
<dbReference type="InterPro" id="IPR029044">
    <property type="entry name" value="Nucleotide-diphossugar_trans"/>
</dbReference>
<accession>A0A0S4LGS0</accession>
<gene>
    <name evidence="3" type="ORF">COMA2_200066</name>
</gene>
<dbReference type="CDD" id="cd02511">
    <property type="entry name" value="Beta4Glucosyltransferase"/>
    <property type="match status" value="1"/>
</dbReference>